<organism evidence="1 2">
    <name type="scientific">Pseudaminobacter salicylatoxidans</name>
    <dbReference type="NCBI Taxonomy" id="93369"/>
    <lineage>
        <taxon>Bacteria</taxon>
        <taxon>Pseudomonadati</taxon>
        <taxon>Pseudomonadota</taxon>
        <taxon>Alphaproteobacteria</taxon>
        <taxon>Hyphomicrobiales</taxon>
        <taxon>Phyllobacteriaceae</taxon>
        <taxon>Pseudaminobacter</taxon>
    </lineage>
</organism>
<proteinExistence type="predicted"/>
<name>A0A316C0Q7_PSESE</name>
<keyword evidence="2" id="KW-1185">Reference proteome</keyword>
<accession>A0A316C0Q7</accession>
<dbReference type="OrthoDB" id="4205565at2"/>
<dbReference type="EMBL" id="QGGG01000010">
    <property type="protein sequence ID" value="PWJ81561.1"/>
    <property type="molecule type" value="Genomic_DNA"/>
</dbReference>
<evidence type="ECO:0000313" key="2">
    <source>
        <dbReference type="Proteomes" id="UP000245396"/>
    </source>
</evidence>
<protein>
    <submittedName>
        <fullName evidence="1">Uncharacterized protein</fullName>
    </submittedName>
</protein>
<dbReference type="Proteomes" id="UP000245396">
    <property type="component" value="Unassembled WGS sequence"/>
</dbReference>
<evidence type="ECO:0000313" key="1">
    <source>
        <dbReference type="EMBL" id="PWJ81561.1"/>
    </source>
</evidence>
<gene>
    <name evidence="1" type="ORF">C7441_11093</name>
</gene>
<dbReference type="AlphaFoldDB" id="A0A316C0Q7"/>
<comment type="caution">
    <text evidence="1">The sequence shown here is derived from an EMBL/GenBank/DDBJ whole genome shotgun (WGS) entry which is preliminary data.</text>
</comment>
<sequence>MTLDNEDAMKATFLKNITNHQMTVHHADGVFRHLSFRQSGSFTYHFNITTWPGYLCISGDMGSFVFARLRDMFEFFRGERINSGYWAEKLTAHDRHGGHRTFSHDLYKAALEHDFAQWTFGSDEDRARSWEAIADEWTGILGASTTNEAVRQALDWKCHISDQEFVDFWDHELEEYSYQFIWSCHAIQWAIARFDELPTKIVENMA</sequence>
<reference evidence="1 2" key="1">
    <citation type="submission" date="2018-05" db="EMBL/GenBank/DDBJ databases">
        <title>Genomic Encyclopedia of Type Strains, Phase IV (KMG-IV): sequencing the most valuable type-strain genomes for metagenomic binning, comparative biology and taxonomic classification.</title>
        <authorList>
            <person name="Goeker M."/>
        </authorList>
    </citation>
    <scope>NUCLEOTIDE SEQUENCE [LARGE SCALE GENOMIC DNA]</scope>
    <source>
        <strain evidence="1 2">DSM 6986</strain>
    </source>
</reference>